<feature type="signal peptide" evidence="1">
    <location>
        <begin position="1"/>
        <end position="20"/>
    </location>
</feature>
<reference evidence="2 3" key="1">
    <citation type="submission" date="2021-01" db="EMBL/GenBank/DDBJ databases">
        <title>Complete genome sequence of Erwinia rhapontici MAFF 311153.</title>
        <authorList>
            <person name="Morohoshi T."/>
            <person name="Someya N."/>
        </authorList>
    </citation>
    <scope>NUCLEOTIDE SEQUENCE [LARGE SCALE GENOMIC DNA]</scope>
    <source>
        <strain evidence="2 3">MAFF 311153</strain>
    </source>
</reference>
<keyword evidence="1" id="KW-0732">Signal</keyword>
<evidence type="ECO:0000313" key="3">
    <source>
        <dbReference type="Proteomes" id="UP000677515"/>
    </source>
</evidence>
<keyword evidence="3" id="KW-1185">Reference proteome</keyword>
<dbReference type="RefSeq" id="WP_171148455.1">
    <property type="nucleotide sequence ID" value="NZ_AP024329.1"/>
</dbReference>
<gene>
    <name evidence="2" type="ORF">ERHA53_24660</name>
</gene>
<protein>
    <submittedName>
        <fullName evidence="2">Uncharacterized protein</fullName>
    </submittedName>
</protein>
<evidence type="ECO:0000313" key="2">
    <source>
        <dbReference type="EMBL" id="BCQ35123.1"/>
    </source>
</evidence>
<name>A0ABM7N1A7_ERWRD</name>
<accession>A0ABM7N1A7</accession>
<dbReference type="Proteomes" id="UP000677515">
    <property type="component" value="Chromosome"/>
</dbReference>
<evidence type="ECO:0000256" key="1">
    <source>
        <dbReference type="SAM" id="SignalP"/>
    </source>
</evidence>
<feature type="chain" id="PRO_5046887845" evidence="1">
    <location>
        <begin position="21"/>
        <end position="61"/>
    </location>
</feature>
<proteinExistence type="predicted"/>
<sequence length="61" mass="6542">MPLFIALLVALLTPGTHAIAARDNSACQQSCYVQNSRCDRDKNSGCSGALQRCVQACQNTK</sequence>
<dbReference type="EMBL" id="AP024329">
    <property type="protein sequence ID" value="BCQ35123.1"/>
    <property type="molecule type" value="Genomic_DNA"/>
</dbReference>
<organism evidence="2 3">
    <name type="scientific">Erwinia rhapontici</name>
    <name type="common">Pectobacterium rhapontici</name>
    <dbReference type="NCBI Taxonomy" id="55212"/>
    <lineage>
        <taxon>Bacteria</taxon>
        <taxon>Pseudomonadati</taxon>
        <taxon>Pseudomonadota</taxon>
        <taxon>Gammaproteobacteria</taxon>
        <taxon>Enterobacterales</taxon>
        <taxon>Erwiniaceae</taxon>
        <taxon>Erwinia</taxon>
    </lineage>
</organism>